<keyword evidence="5" id="KW-1185">Reference proteome</keyword>
<accession>A0ABR0SIW8</accession>
<name>A0ABR0SIW8_9HYPO</name>
<gene>
    <name evidence="4" type="ORF">PT974_07821</name>
</gene>
<dbReference type="InterPro" id="IPR051609">
    <property type="entry name" value="NmrA/Isoflavone_reductase-like"/>
</dbReference>
<dbReference type="PANTHER" id="PTHR47706">
    <property type="entry name" value="NMRA-LIKE FAMILY PROTEIN"/>
    <property type="match status" value="1"/>
</dbReference>
<comment type="caution">
    <text evidence="4">The sequence shown here is derived from an EMBL/GenBank/DDBJ whole genome shotgun (WGS) entry which is preliminary data.</text>
</comment>
<dbReference type="PANTHER" id="PTHR47706:SF4">
    <property type="entry name" value="NMRA-LIKE DOMAIN-CONTAINING PROTEIN"/>
    <property type="match status" value="1"/>
</dbReference>
<dbReference type="SUPFAM" id="SSF51735">
    <property type="entry name" value="NAD(P)-binding Rossmann-fold domains"/>
    <property type="match status" value="1"/>
</dbReference>
<sequence>MTDKIVIAIAGSGDIAKYAVDELLNHGGIRVIVLSRDKKEWFDKRSPDVTVHTTDYSVSSILNILNSTAAVALFSLIHSFDEAVYKGTHRAMLEACQASNTCKRYSPSYYGGNIDAFPGYPRVYKDVHQAYHDELVKTAGGIEWTVVNIALIMDYIINFKDDEEYEDKSYIRSIRSILPIDLKEWSAVIPGTGNEPAGFTSARDVGKAIAALATTTEKWDQHTYIYGEQITWNVLLKKLEKHNGRKFNEGENLKYISLKEIQQQLDAPAEDESATLGVMMNLEWTALGAQGLPVDIVEGQRAKFFGGVHFRTVDEFLEDSKTMTVV</sequence>
<comment type="similarity">
    <text evidence="1">Belongs to the NmrA-type oxidoreductase family. Isoflavone reductase subfamily.</text>
</comment>
<keyword evidence="2" id="KW-0521">NADP</keyword>
<evidence type="ECO:0000256" key="1">
    <source>
        <dbReference type="ARBA" id="ARBA00005725"/>
    </source>
</evidence>
<proteinExistence type="inferred from homology"/>
<organism evidence="4 5">
    <name type="scientific">Cladobotryum mycophilum</name>
    <dbReference type="NCBI Taxonomy" id="491253"/>
    <lineage>
        <taxon>Eukaryota</taxon>
        <taxon>Fungi</taxon>
        <taxon>Dikarya</taxon>
        <taxon>Ascomycota</taxon>
        <taxon>Pezizomycotina</taxon>
        <taxon>Sordariomycetes</taxon>
        <taxon>Hypocreomycetidae</taxon>
        <taxon>Hypocreales</taxon>
        <taxon>Hypocreaceae</taxon>
        <taxon>Cladobotryum</taxon>
    </lineage>
</organism>
<dbReference type="Gene3D" id="3.40.50.720">
    <property type="entry name" value="NAD(P)-binding Rossmann-like Domain"/>
    <property type="match status" value="1"/>
</dbReference>
<dbReference type="InterPro" id="IPR036291">
    <property type="entry name" value="NAD(P)-bd_dom_sf"/>
</dbReference>
<keyword evidence="3" id="KW-0560">Oxidoreductase</keyword>
<protein>
    <submittedName>
        <fullName evidence="4">Oxidoreductase swnR</fullName>
    </submittedName>
</protein>
<evidence type="ECO:0000313" key="5">
    <source>
        <dbReference type="Proteomes" id="UP001338125"/>
    </source>
</evidence>
<evidence type="ECO:0000256" key="2">
    <source>
        <dbReference type="ARBA" id="ARBA00022857"/>
    </source>
</evidence>
<reference evidence="4 5" key="1">
    <citation type="submission" date="2024-01" db="EMBL/GenBank/DDBJ databases">
        <title>Complete genome of Cladobotryum mycophilum ATHUM6906.</title>
        <authorList>
            <person name="Christinaki A.C."/>
            <person name="Myridakis A.I."/>
            <person name="Kouvelis V.N."/>
        </authorList>
    </citation>
    <scope>NUCLEOTIDE SEQUENCE [LARGE SCALE GENOMIC DNA]</scope>
    <source>
        <strain evidence="4 5">ATHUM6906</strain>
    </source>
</reference>
<dbReference type="Proteomes" id="UP001338125">
    <property type="component" value="Unassembled WGS sequence"/>
</dbReference>
<dbReference type="EMBL" id="JAVFKD010000013">
    <property type="protein sequence ID" value="KAK5991787.1"/>
    <property type="molecule type" value="Genomic_DNA"/>
</dbReference>
<evidence type="ECO:0000256" key="3">
    <source>
        <dbReference type="ARBA" id="ARBA00023002"/>
    </source>
</evidence>
<evidence type="ECO:0000313" key="4">
    <source>
        <dbReference type="EMBL" id="KAK5991787.1"/>
    </source>
</evidence>